<comment type="caution">
    <text evidence="1">The sequence shown here is derived from an EMBL/GenBank/DDBJ whole genome shotgun (WGS) entry which is preliminary data.</text>
</comment>
<organism evidence="1">
    <name type="scientific">marine sediment metagenome</name>
    <dbReference type="NCBI Taxonomy" id="412755"/>
    <lineage>
        <taxon>unclassified sequences</taxon>
        <taxon>metagenomes</taxon>
        <taxon>ecological metagenomes</taxon>
    </lineage>
</organism>
<proteinExistence type="predicted"/>
<sequence length="196" mass="23180">MPKIYLAYSYIFKDIKKTENDNLDDFKDNIREIIENICNSYGNDQEFRVETIIDPIFNIFKDFRDIYCLALLFEYKAWIEYGISWTIVENYIGKNAGDFFSKIPLSVWVKVGGKIDVKYIGFCRNNSYVQEFKNEWVLKINKPDDIYQWVKVVNENPPLVHIESNKIYQIFPKDSIVLPSKRGFSVDPESILDLKK</sequence>
<evidence type="ECO:0000313" key="1">
    <source>
        <dbReference type="EMBL" id="KKM68966.1"/>
    </source>
</evidence>
<dbReference type="AlphaFoldDB" id="A0A0F9K2S8"/>
<name>A0A0F9K2S8_9ZZZZ</name>
<dbReference type="EMBL" id="LAZR01010073">
    <property type="protein sequence ID" value="KKM68966.1"/>
    <property type="molecule type" value="Genomic_DNA"/>
</dbReference>
<gene>
    <name evidence="1" type="ORF">LCGC14_1455540</name>
</gene>
<accession>A0A0F9K2S8</accession>
<protein>
    <submittedName>
        <fullName evidence="1">Uncharacterized protein</fullName>
    </submittedName>
</protein>
<reference evidence="1" key="1">
    <citation type="journal article" date="2015" name="Nature">
        <title>Complex archaea that bridge the gap between prokaryotes and eukaryotes.</title>
        <authorList>
            <person name="Spang A."/>
            <person name="Saw J.H."/>
            <person name="Jorgensen S.L."/>
            <person name="Zaremba-Niedzwiedzka K."/>
            <person name="Martijn J."/>
            <person name="Lind A.E."/>
            <person name="van Eijk R."/>
            <person name="Schleper C."/>
            <person name="Guy L."/>
            <person name="Ettema T.J."/>
        </authorList>
    </citation>
    <scope>NUCLEOTIDE SEQUENCE</scope>
</reference>